<dbReference type="InterPro" id="IPR036600">
    <property type="entry name" value="PAH_sf"/>
</dbReference>
<evidence type="ECO:0000256" key="3">
    <source>
        <dbReference type="ARBA" id="ARBA00023242"/>
    </source>
</evidence>
<dbReference type="AlphaFoldDB" id="A0A5N5JCC0"/>
<name>A0A5N5JCC0_9ROSI</name>
<sequence>MKRYRDYSEDDIRFIFSQQPPQEVDPFINYVKKVKARFQHDQPEKKIRTLIRIAEDAIISEAAPDGVVLGWRIDAPQDFQARMKAILGGCNDLIDGYNSLMPSCHQISLDDVEEKETGEGKKTGFQDAMDFLNKSRIACGEDGSEEFMDDLSLFKEGHPDLLDDVLKCMPLFEAKPLAYHLPDLQSADLTSGGVVEQERSGPGNIEVRETQIVRADGSEESVCSLDDEEKDDTVADTESKRNRFREAMDFVNKLRIKLGEDDYEEFLKIFRFYKGSKNWADVCDSGLSLTEGHPDLQEEFLKFMGITEAKPLSYRLPDLQSSDLNNSTRVDELQRRAPENRKVRQKTDQERKSVGANGPDSISEQIREGVSFLEKVRKSLSCEVRYMKFLKLFFAYSRGKVEKAELENMVSSLIGNYPDLMSEFLQFLKNCESLGAVEITPGYRIIPEENRNTKKRHESQVLNDEVMSVSSKLRGNSFKNRRINQYENNLFECEDEQFEVDMLLEWFKSAETYARNLGGVTCENEEKNGSAIIFERCIERLYGDQGVEVLDIFHNDPMQALPILRTHLQQKKAELTEYRECQKSRWIEVYSRNHHKSLRRC</sequence>
<dbReference type="PROSITE" id="PS51477">
    <property type="entry name" value="PAH"/>
    <property type="match status" value="2"/>
</dbReference>
<protein>
    <recommendedName>
        <fullName evidence="6">Histone deacetylase interacting domain-containing protein</fullName>
    </recommendedName>
</protein>
<reference evidence="8" key="1">
    <citation type="journal article" date="2019" name="Gigascience">
        <title>De novo genome assembly of the endangered Acer yangbiense, a plant species with extremely small populations endemic to Yunnan Province, China.</title>
        <authorList>
            <person name="Yang J."/>
            <person name="Wariss H.M."/>
            <person name="Tao L."/>
            <person name="Zhang R."/>
            <person name="Yun Q."/>
            <person name="Hollingsworth P."/>
            <person name="Dao Z."/>
            <person name="Luo G."/>
            <person name="Guo H."/>
            <person name="Ma Y."/>
            <person name="Sun W."/>
        </authorList>
    </citation>
    <scope>NUCLEOTIDE SEQUENCE [LARGE SCALE GENOMIC DNA]</scope>
    <source>
        <strain evidence="8">cv. br00</strain>
    </source>
</reference>
<evidence type="ECO:0000313" key="7">
    <source>
        <dbReference type="EMBL" id="KAB5516166.1"/>
    </source>
</evidence>
<dbReference type="EMBL" id="VDCV01000017">
    <property type="protein sequence ID" value="KAB5516166.1"/>
    <property type="molecule type" value="Genomic_DNA"/>
</dbReference>
<dbReference type="InterPro" id="IPR039774">
    <property type="entry name" value="Sin3-like"/>
</dbReference>
<evidence type="ECO:0000256" key="2">
    <source>
        <dbReference type="ARBA" id="ARBA00022491"/>
    </source>
</evidence>
<gene>
    <name evidence="7" type="ORF">DKX38_026814</name>
</gene>
<dbReference type="InterPro" id="IPR003822">
    <property type="entry name" value="PAH"/>
</dbReference>
<dbReference type="PANTHER" id="PTHR12346">
    <property type="entry name" value="SIN3B-RELATED"/>
    <property type="match status" value="1"/>
</dbReference>
<evidence type="ECO:0000313" key="8">
    <source>
        <dbReference type="Proteomes" id="UP000326939"/>
    </source>
</evidence>
<evidence type="ECO:0000256" key="5">
    <source>
        <dbReference type="SAM" id="MobiDB-lite"/>
    </source>
</evidence>
<dbReference type="Pfam" id="PF08295">
    <property type="entry name" value="Sin3_corepress"/>
    <property type="match status" value="1"/>
</dbReference>
<organism evidence="7 8">
    <name type="scientific">Salix brachista</name>
    <dbReference type="NCBI Taxonomy" id="2182728"/>
    <lineage>
        <taxon>Eukaryota</taxon>
        <taxon>Viridiplantae</taxon>
        <taxon>Streptophyta</taxon>
        <taxon>Embryophyta</taxon>
        <taxon>Tracheophyta</taxon>
        <taxon>Spermatophyta</taxon>
        <taxon>Magnoliopsida</taxon>
        <taxon>eudicotyledons</taxon>
        <taxon>Gunneridae</taxon>
        <taxon>Pentapetalae</taxon>
        <taxon>rosids</taxon>
        <taxon>fabids</taxon>
        <taxon>Malpighiales</taxon>
        <taxon>Salicaceae</taxon>
        <taxon>Saliceae</taxon>
        <taxon>Salix</taxon>
    </lineage>
</organism>
<dbReference type="Proteomes" id="UP000326939">
    <property type="component" value="Chromosome 17"/>
</dbReference>
<dbReference type="GO" id="GO:0000118">
    <property type="term" value="C:histone deacetylase complex"/>
    <property type="evidence" value="ECO:0007669"/>
    <property type="project" value="TreeGrafter"/>
</dbReference>
<dbReference type="Gene3D" id="1.20.1160.11">
    <property type="entry name" value="Paired amphipathic helix"/>
    <property type="match status" value="3"/>
</dbReference>
<evidence type="ECO:0000259" key="6">
    <source>
        <dbReference type="SMART" id="SM00761"/>
    </source>
</evidence>
<feature type="compositionally biased region" description="Polar residues" evidence="5">
    <location>
        <begin position="319"/>
        <end position="328"/>
    </location>
</feature>
<dbReference type="PANTHER" id="PTHR12346:SF8">
    <property type="entry name" value="PAIRED AMPHIPATHIC HELIX PROTEIN SIN3-LIKE 2"/>
    <property type="match status" value="1"/>
</dbReference>
<dbReference type="InterPro" id="IPR013194">
    <property type="entry name" value="HDAC_interact_dom"/>
</dbReference>
<evidence type="ECO:0000256" key="1">
    <source>
        <dbReference type="ARBA" id="ARBA00004123"/>
    </source>
</evidence>
<feature type="compositionally biased region" description="Basic and acidic residues" evidence="5">
    <location>
        <begin position="329"/>
        <end position="353"/>
    </location>
</feature>
<keyword evidence="2" id="KW-0678">Repressor</keyword>
<proteinExistence type="predicted"/>
<dbReference type="GO" id="GO:0000785">
    <property type="term" value="C:chromatin"/>
    <property type="evidence" value="ECO:0007669"/>
    <property type="project" value="TreeGrafter"/>
</dbReference>
<dbReference type="SMART" id="SM00761">
    <property type="entry name" value="HDAC_interact"/>
    <property type="match status" value="1"/>
</dbReference>
<feature type="domain" description="Histone deacetylase interacting" evidence="6">
    <location>
        <begin position="435"/>
        <end position="531"/>
    </location>
</feature>
<keyword evidence="3 4" id="KW-0539">Nucleus</keyword>
<evidence type="ECO:0000256" key="4">
    <source>
        <dbReference type="PROSITE-ProRule" id="PRU00810"/>
    </source>
</evidence>
<comment type="caution">
    <text evidence="7">The sequence shown here is derived from an EMBL/GenBank/DDBJ whole genome shotgun (WGS) entry which is preliminary data.</text>
</comment>
<feature type="region of interest" description="Disordered" evidence="5">
    <location>
        <begin position="318"/>
        <end position="360"/>
    </location>
</feature>
<dbReference type="Pfam" id="PF02671">
    <property type="entry name" value="PAH"/>
    <property type="match status" value="1"/>
</dbReference>
<comment type="subcellular location">
    <subcellularLocation>
        <location evidence="1 4">Nucleus</location>
    </subcellularLocation>
</comment>
<dbReference type="GO" id="GO:0000122">
    <property type="term" value="P:negative regulation of transcription by RNA polymerase II"/>
    <property type="evidence" value="ECO:0007669"/>
    <property type="project" value="TreeGrafter"/>
</dbReference>
<dbReference type="SUPFAM" id="SSF47762">
    <property type="entry name" value="PAH2 domain"/>
    <property type="match status" value="3"/>
</dbReference>
<keyword evidence="8" id="KW-1185">Reference proteome</keyword>
<dbReference type="GO" id="GO:0003714">
    <property type="term" value="F:transcription corepressor activity"/>
    <property type="evidence" value="ECO:0007669"/>
    <property type="project" value="InterPro"/>
</dbReference>
<accession>A0A5N5JCC0</accession>